<evidence type="ECO:0000313" key="2">
    <source>
        <dbReference type="EMBL" id="GAF85839.1"/>
    </source>
</evidence>
<protein>
    <submittedName>
        <fullName evidence="2">Uncharacterized protein</fullName>
    </submittedName>
</protein>
<organism evidence="2">
    <name type="scientific">marine sediment metagenome</name>
    <dbReference type="NCBI Taxonomy" id="412755"/>
    <lineage>
        <taxon>unclassified sequences</taxon>
        <taxon>metagenomes</taxon>
        <taxon>ecological metagenomes</taxon>
    </lineage>
</organism>
<sequence>MFDWKIIAAVFIALIVVSYVVIGVPGIREFFGSAASGIGRLLESSPFGGLFSSGSIKKTPAEITLFPDSFSLKPELPVNISAGDTLLQDFRGEIAVNLENDTISMKQEGSSLVISPRLELVVIKGLKISRLELEGMRANVKSGDVNTSIENGTLEILDFLGEGRITSDYIKLSGNVTRIRGDGWEIS</sequence>
<keyword evidence="1" id="KW-0812">Transmembrane</keyword>
<gene>
    <name evidence="2" type="ORF">S01H1_02533</name>
</gene>
<dbReference type="AlphaFoldDB" id="X0SXY2"/>
<evidence type="ECO:0000256" key="1">
    <source>
        <dbReference type="SAM" id="Phobius"/>
    </source>
</evidence>
<dbReference type="EMBL" id="BARS01001235">
    <property type="protein sequence ID" value="GAF85839.1"/>
    <property type="molecule type" value="Genomic_DNA"/>
</dbReference>
<accession>X0SXY2</accession>
<comment type="caution">
    <text evidence="2">The sequence shown here is derived from an EMBL/GenBank/DDBJ whole genome shotgun (WGS) entry which is preliminary data.</text>
</comment>
<proteinExistence type="predicted"/>
<keyword evidence="1" id="KW-1133">Transmembrane helix</keyword>
<keyword evidence="1" id="KW-0472">Membrane</keyword>
<name>X0SXY2_9ZZZZ</name>
<reference evidence="2" key="1">
    <citation type="journal article" date="2014" name="Front. Microbiol.">
        <title>High frequency of phylogenetically diverse reductive dehalogenase-homologous genes in deep subseafloor sedimentary metagenomes.</title>
        <authorList>
            <person name="Kawai M."/>
            <person name="Futagami T."/>
            <person name="Toyoda A."/>
            <person name="Takaki Y."/>
            <person name="Nishi S."/>
            <person name="Hori S."/>
            <person name="Arai W."/>
            <person name="Tsubouchi T."/>
            <person name="Morono Y."/>
            <person name="Uchiyama I."/>
            <person name="Ito T."/>
            <person name="Fujiyama A."/>
            <person name="Inagaki F."/>
            <person name="Takami H."/>
        </authorList>
    </citation>
    <scope>NUCLEOTIDE SEQUENCE</scope>
    <source>
        <strain evidence="2">Expedition CK06-06</strain>
    </source>
</reference>
<feature type="transmembrane region" description="Helical" evidence="1">
    <location>
        <begin position="6"/>
        <end position="27"/>
    </location>
</feature>